<sequence>MKNAILIVILFVVVSACGSLGPDQNYYTGMKERKFLRQNKEAVVSSLDGPLKTYRVNRDERFYILATFENERLTKLEEREIRPLWMDGRSTQDSVRVR</sequence>
<proteinExistence type="predicted"/>
<gene>
    <name evidence="1" type="ORF">L0U89_11155</name>
</gene>
<dbReference type="PROSITE" id="PS51257">
    <property type="entry name" value="PROKAR_LIPOPROTEIN"/>
    <property type="match status" value="1"/>
</dbReference>
<dbReference type="RefSeq" id="WP_008626251.1">
    <property type="nucleotide sequence ID" value="NZ_JAKEVZ010000007.1"/>
</dbReference>
<accession>A0ABS9BUB2</accession>
<dbReference type="EMBL" id="JAKEVZ010000007">
    <property type="protein sequence ID" value="MCF1751630.1"/>
    <property type="molecule type" value="Genomic_DNA"/>
</dbReference>
<evidence type="ECO:0000313" key="2">
    <source>
        <dbReference type="Proteomes" id="UP001201449"/>
    </source>
</evidence>
<dbReference type="Proteomes" id="UP001201449">
    <property type="component" value="Unassembled WGS sequence"/>
</dbReference>
<organism evidence="1 2">
    <name type="scientific">Mariniradius sediminis</name>
    <dbReference type="NCBI Taxonomy" id="2909237"/>
    <lineage>
        <taxon>Bacteria</taxon>
        <taxon>Pseudomonadati</taxon>
        <taxon>Bacteroidota</taxon>
        <taxon>Cytophagia</taxon>
        <taxon>Cytophagales</taxon>
        <taxon>Cyclobacteriaceae</taxon>
        <taxon>Mariniradius</taxon>
    </lineage>
</organism>
<keyword evidence="2" id="KW-1185">Reference proteome</keyword>
<protein>
    <submittedName>
        <fullName evidence="1">Uncharacterized protein</fullName>
    </submittedName>
</protein>
<comment type="caution">
    <text evidence="1">The sequence shown here is derived from an EMBL/GenBank/DDBJ whole genome shotgun (WGS) entry which is preliminary data.</text>
</comment>
<name>A0ABS9BUB2_9BACT</name>
<reference evidence="1 2" key="1">
    <citation type="submission" date="2022-01" db="EMBL/GenBank/DDBJ databases">
        <title>Mariniradius saccharolyticus sp. nov., isolated from sediment of a river.</title>
        <authorList>
            <person name="Liu H."/>
        </authorList>
    </citation>
    <scope>NUCLEOTIDE SEQUENCE [LARGE SCALE GENOMIC DNA]</scope>
    <source>
        <strain evidence="1 2">RY-2</strain>
    </source>
</reference>
<evidence type="ECO:0000313" key="1">
    <source>
        <dbReference type="EMBL" id="MCF1751630.1"/>
    </source>
</evidence>